<feature type="region of interest" description="Disordered" evidence="11">
    <location>
        <begin position="1"/>
        <end position="126"/>
    </location>
</feature>
<dbReference type="GO" id="GO:0005829">
    <property type="term" value="C:cytosol"/>
    <property type="evidence" value="ECO:0007669"/>
    <property type="project" value="TreeGrafter"/>
</dbReference>
<dbReference type="PANTHER" id="PTHR11359">
    <property type="entry name" value="AMP DEAMINASE"/>
    <property type="match status" value="1"/>
</dbReference>
<name>A0A511KAK9_RHOTO</name>
<feature type="region of interest" description="Disordered" evidence="11">
    <location>
        <begin position="909"/>
        <end position="937"/>
    </location>
</feature>
<evidence type="ECO:0000256" key="3">
    <source>
        <dbReference type="ARBA" id="ARBA00006676"/>
    </source>
</evidence>
<feature type="region of interest" description="Disordered" evidence="11">
    <location>
        <begin position="150"/>
        <end position="171"/>
    </location>
</feature>
<evidence type="ECO:0000256" key="7">
    <source>
        <dbReference type="ARBA" id="ARBA00022833"/>
    </source>
</evidence>
<dbReference type="PANTHER" id="PTHR11359:SF0">
    <property type="entry name" value="AMP DEAMINASE"/>
    <property type="match status" value="1"/>
</dbReference>
<dbReference type="NCBIfam" id="TIGR01429">
    <property type="entry name" value="AMP_deaminase"/>
    <property type="match status" value="1"/>
</dbReference>
<comment type="pathway">
    <text evidence="2">Purine metabolism; IMP biosynthesis via salvage pathway; IMP from AMP: step 1/1.</text>
</comment>
<dbReference type="AlphaFoldDB" id="A0A511KAK9"/>
<keyword evidence="6" id="KW-0378">Hydrolase</keyword>
<dbReference type="InterPro" id="IPR032466">
    <property type="entry name" value="Metal_Hydrolase"/>
</dbReference>
<evidence type="ECO:0000313" key="12">
    <source>
        <dbReference type="EMBL" id="GEM07371.1"/>
    </source>
</evidence>
<feature type="compositionally biased region" description="Basic and acidic residues" evidence="11">
    <location>
        <begin position="38"/>
        <end position="49"/>
    </location>
</feature>
<dbReference type="GO" id="GO:0032264">
    <property type="term" value="P:IMP salvage"/>
    <property type="evidence" value="ECO:0007669"/>
    <property type="project" value="UniProtKB-UniPathway"/>
</dbReference>
<gene>
    <name evidence="12" type="ORF">Rt10032_c03g1388</name>
</gene>
<evidence type="ECO:0000256" key="6">
    <source>
        <dbReference type="ARBA" id="ARBA00022801"/>
    </source>
</evidence>
<dbReference type="GO" id="GO:0046872">
    <property type="term" value="F:metal ion binding"/>
    <property type="evidence" value="ECO:0007669"/>
    <property type="project" value="UniProtKB-KW"/>
</dbReference>
<comment type="cofactor">
    <cofactor evidence="1">
        <name>Zn(2+)</name>
        <dbReference type="ChEBI" id="CHEBI:29105"/>
    </cofactor>
</comment>
<dbReference type="Proteomes" id="UP000321518">
    <property type="component" value="Unassembled WGS sequence"/>
</dbReference>
<dbReference type="SUPFAM" id="SSF51556">
    <property type="entry name" value="Metallo-dependent hydrolases"/>
    <property type="match status" value="1"/>
</dbReference>
<dbReference type="FunFam" id="3.20.20.140:FF:000035">
    <property type="entry name" value="Probable amp deaminase"/>
    <property type="match status" value="1"/>
</dbReference>
<dbReference type="PROSITE" id="PS00485">
    <property type="entry name" value="A_DEAMINASE"/>
    <property type="match status" value="1"/>
</dbReference>
<dbReference type="Gene3D" id="3.20.20.140">
    <property type="entry name" value="Metal-dependent hydrolases"/>
    <property type="match status" value="1"/>
</dbReference>
<keyword evidence="5" id="KW-0479">Metal-binding</keyword>
<evidence type="ECO:0000313" key="13">
    <source>
        <dbReference type="Proteomes" id="UP000321518"/>
    </source>
</evidence>
<dbReference type="UniPathway" id="UPA00591">
    <property type="reaction ID" value="UER00663"/>
</dbReference>
<dbReference type="FunFam" id="4.10.800.20:FF:000001">
    <property type="entry name" value="AMP deaminase"/>
    <property type="match status" value="1"/>
</dbReference>
<dbReference type="EC" id="3.5.4.6" evidence="4"/>
<sequence length="937" mass="105715">MPRPVDSLRPPLATHDSSTAATPSGSNPSSAPGSPKHPFFDYRDERSHLTDAGAFRAELPTAIPPPVLPAAPGPSSHSLTGQPSLERLSLANLSLSPAASSPSGSVASTSHHRTRSRSDSLASAARIKGDLTSPRIANLGFSPIPGTPGGLGSVAVEDEQPKGGDGANGPRLLLDAAWNGARVDHGAPVLDAQREEADEIDEGFTAQNPHEALTSELRALYSSFQRCLDLRDKYMSLSRQRLEDNPANYDGLFSPSSSPSYAATEYIRPIALPDGFDKWRIYPPPPQPHWKERDPEATEPPVVEVGEGAGSEEDSVRFEFGKCEVPREDEGRERSFRLDEGGVYQVYDRASPETPLYTVPTIKEYFQDLDVVLSVISDGPTKSFAFRRLRYLESKWNLYVLLNEYRELAEMKRVSHRDFYNVRKVDTHIHHSASMNQKHLLRFIKFKIRRSPNEVVIYRDGKHLTLRQVFESLNLTAYDLSIDTLDMHAHQDSFHRFDKFNLKYNPLGESRLREIFLKTDNYIEGRYLAEITKEIFSDLQQSKYQMAEYRISIYGRSTAEWDKLAKWVIENELFSDNVRWLIQIPRLYDVFKKSGGVNDFQEVVRNIFEPLYEVTADPSSHPELHVFLQRVVGFDSVDDESKAERRLYRKFPVPKDWNTTQNPPYAYWLYFLYANITSLNNWRHERGFNTFWLRPHAGEAGDTDHLTSAFLTSHSISHGILLRKVPALQYLFYLKQIGIAMSPLSNNALFLTYERNPFPNFFRTGLNVSLSTDDPLQFHFTKEPLLEEYSVAAQIYKLSPADMCELARNSCAQSGFEMEIKRHWLGQNWYLPGKDGNWIHKTNVPNLRAEYRRTTLQEEMNMIAMAKENPSELDTSTVEQATTFDAAASSRAPPLSQRAQEPLMTSDNVGAAAMGTSGTNLHVPGLDPSGSASVNGR</sequence>
<evidence type="ECO:0000256" key="4">
    <source>
        <dbReference type="ARBA" id="ARBA00012775"/>
    </source>
</evidence>
<evidence type="ECO:0000256" key="8">
    <source>
        <dbReference type="ARBA" id="ARBA00023080"/>
    </source>
</evidence>
<feature type="compositionally biased region" description="Low complexity" evidence="11">
    <location>
        <begin position="17"/>
        <end position="34"/>
    </location>
</feature>
<evidence type="ECO:0000256" key="11">
    <source>
        <dbReference type="SAM" id="MobiDB-lite"/>
    </source>
</evidence>
<dbReference type="CDD" id="cd01319">
    <property type="entry name" value="AMPD"/>
    <property type="match status" value="1"/>
</dbReference>
<comment type="caution">
    <text evidence="12">The sequence shown here is derived from an EMBL/GenBank/DDBJ whole genome shotgun (WGS) entry which is preliminary data.</text>
</comment>
<feature type="compositionally biased region" description="Pro residues" evidence="11">
    <location>
        <begin position="62"/>
        <end position="72"/>
    </location>
</feature>
<dbReference type="Gene3D" id="4.10.800.20">
    <property type="match status" value="1"/>
</dbReference>
<dbReference type="OrthoDB" id="1723809at2759"/>
<keyword evidence="7" id="KW-0862">Zinc</keyword>
<dbReference type="EMBL" id="BJWK01000003">
    <property type="protein sequence ID" value="GEM07371.1"/>
    <property type="molecule type" value="Genomic_DNA"/>
</dbReference>
<dbReference type="GO" id="GO:0003876">
    <property type="term" value="F:AMP deaminase activity"/>
    <property type="evidence" value="ECO:0007669"/>
    <property type="project" value="UniProtKB-EC"/>
</dbReference>
<dbReference type="Pfam" id="PF19326">
    <property type="entry name" value="AMP_deaminase"/>
    <property type="match status" value="1"/>
</dbReference>
<dbReference type="InterPro" id="IPR006329">
    <property type="entry name" value="AMPD"/>
</dbReference>
<keyword evidence="8" id="KW-0546">Nucleotide metabolism</keyword>
<evidence type="ECO:0000256" key="10">
    <source>
        <dbReference type="ARBA" id="ARBA00078830"/>
    </source>
</evidence>
<feature type="compositionally biased region" description="Low complexity" evidence="11">
    <location>
        <begin position="88"/>
        <end position="109"/>
    </location>
</feature>
<evidence type="ECO:0000256" key="9">
    <source>
        <dbReference type="ARBA" id="ARBA00072037"/>
    </source>
</evidence>
<accession>A0A511KAK9</accession>
<comment type="similarity">
    <text evidence="3">Belongs to the metallo-dependent hydrolases superfamily. Adenosine and AMP deaminases family.</text>
</comment>
<evidence type="ECO:0000256" key="5">
    <source>
        <dbReference type="ARBA" id="ARBA00022723"/>
    </source>
</evidence>
<organism evidence="12 13">
    <name type="scientific">Rhodotorula toruloides</name>
    <name type="common">Yeast</name>
    <name type="synonym">Rhodosporidium toruloides</name>
    <dbReference type="NCBI Taxonomy" id="5286"/>
    <lineage>
        <taxon>Eukaryota</taxon>
        <taxon>Fungi</taxon>
        <taxon>Dikarya</taxon>
        <taxon>Basidiomycota</taxon>
        <taxon>Pucciniomycotina</taxon>
        <taxon>Microbotryomycetes</taxon>
        <taxon>Sporidiobolales</taxon>
        <taxon>Sporidiobolaceae</taxon>
        <taxon>Rhodotorula</taxon>
    </lineage>
</organism>
<protein>
    <recommendedName>
        <fullName evidence="9">AMP deaminase</fullName>
        <ecNumber evidence="4">3.5.4.6</ecNumber>
    </recommendedName>
    <alternativeName>
        <fullName evidence="10">Myoadenylate deaminase</fullName>
    </alternativeName>
</protein>
<evidence type="ECO:0000256" key="2">
    <source>
        <dbReference type="ARBA" id="ARBA00004955"/>
    </source>
</evidence>
<reference evidence="12 13" key="1">
    <citation type="submission" date="2019-07" db="EMBL/GenBank/DDBJ databases">
        <title>Rhodotorula toruloides NBRC10032 genome sequencing.</title>
        <authorList>
            <person name="Shida Y."/>
            <person name="Takaku H."/>
            <person name="Ogasawara W."/>
            <person name="Mori K."/>
        </authorList>
    </citation>
    <scope>NUCLEOTIDE SEQUENCE [LARGE SCALE GENOMIC DNA]</scope>
    <source>
        <strain evidence="12 13">NBRC10032</strain>
    </source>
</reference>
<dbReference type="GO" id="GO:0046033">
    <property type="term" value="P:AMP metabolic process"/>
    <property type="evidence" value="ECO:0007669"/>
    <property type="project" value="TreeGrafter"/>
</dbReference>
<evidence type="ECO:0000256" key="1">
    <source>
        <dbReference type="ARBA" id="ARBA00001947"/>
    </source>
</evidence>
<proteinExistence type="inferred from homology"/>
<dbReference type="InterPro" id="IPR006650">
    <property type="entry name" value="A/AMP_deam_AS"/>
</dbReference>